<dbReference type="SUPFAM" id="SSF54928">
    <property type="entry name" value="RNA-binding domain, RBD"/>
    <property type="match status" value="2"/>
</dbReference>
<feature type="compositionally biased region" description="Polar residues" evidence="3">
    <location>
        <begin position="634"/>
        <end position="643"/>
    </location>
</feature>
<feature type="compositionally biased region" description="Polar residues" evidence="3">
    <location>
        <begin position="407"/>
        <end position="419"/>
    </location>
</feature>
<dbReference type="InterPro" id="IPR035979">
    <property type="entry name" value="RBD_domain_sf"/>
</dbReference>
<feature type="domain" description="RRM" evidence="4">
    <location>
        <begin position="95"/>
        <end position="171"/>
    </location>
</feature>
<dbReference type="PANTHER" id="PTHR23189">
    <property type="entry name" value="RNA RECOGNITION MOTIF-CONTAINING"/>
    <property type="match status" value="1"/>
</dbReference>
<gene>
    <name evidence="5" type="ORF">QN277_026095</name>
</gene>
<sequence length="671" mass="73729">MAETGIVRFPGSLDPRAEEFTPRNQTTLYRPAQLLYPCVPTAGVQLQPLPFCNIAAPVGVPYPLFCSPPAYVGQLPPPAAPSPSPSPFSSSSPTRSLLLSSVPAEVVVSESLLRRELEVFGDVRGVQMERVREGIVTVHFYDLRNAETALMAIRKQHMQHQTRLRNFYSSVLKSRHSALELDCYSVTAPLPPPARGLVAGRPVWAQYIAPAPNAVPQGQNQGTIVIFNLDSTASSEILQQTFEAFGPVRELRETPSKKNQKFVEFFDVRDAAKALEEMNGREINGNSVIIEFSRPGGGHGRKFFNHQQTVSKNAVPLSYRPPSPPAFPPSPPTPLAHKNAHRFSHLPQPQLSCRKTAGNKGRNGGEDTVSLESTNLSEVEENPPEVAAARNAAAKNCVGEATATAAVGSTKQHQQQLPRSRNWKGKQGRKLETRFLIKEDAIVESSNKDSRTTVMIKNIPNKYSQKLLLNMLDNHCIHCNEQIGDGDDQPLSSYDFVYLPIDFNNKCNVGYGFVNMTSPEATMRLYKAFHLQHWEVFNSRKICQVTYARVQGLEALKEHFKNSKFPCEIEHYLPVVFSPPRDGRQLTAPLPIVGQKQPGEATDGASDCKAINDDDVGGTVDDKNSTAAAGGGEQKQNMQSSRKNGGGEGDDDGDDVDRRRNSEGGEEIGRD</sequence>
<feature type="region of interest" description="Disordered" evidence="3">
    <location>
        <begin position="315"/>
        <end position="369"/>
    </location>
</feature>
<evidence type="ECO:0000313" key="5">
    <source>
        <dbReference type="EMBL" id="KAK4264984.1"/>
    </source>
</evidence>
<feature type="compositionally biased region" description="Basic and acidic residues" evidence="3">
    <location>
        <begin position="656"/>
        <end position="671"/>
    </location>
</feature>
<accession>A0AAE1MH13</accession>
<reference evidence="5" key="1">
    <citation type="submission" date="2023-10" db="EMBL/GenBank/DDBJ databases">
        <title>Chromosome-level genome of the transformable northern wattle, Acacia crassicarpa.</title>
        <authorList>
            <person name="Massaro I."/>
            <person name="Sinha N.R."/>
            <person name="Poethig S."/>
            <person name="Leichty A.R."/>
        </authorList>
    </citation>
    <scope>NUCLEOTIDE SEQUENCE</scope>
    <source>
        <strain evidence="5">Acra3RX</strain>
        <tissue evidence="5">Leaf</tissue>
    </source>
</reference>
<evidence type="ECO:0000256" key="3">
    <source>
        <dbReference type="SAM" id="MobiDB-lite"/>
    </source>
</evidence>
<feature type="compositionally biased region" description="Pro residues" evidence="3">
    <location>
        <begin position="319"/>
        <end position="334"/>
    </location>
</feature>
<dbReference type="InterPro" id="IPR007201">
    <property type="entry name" value="Mei2-like_Rrm_C"/>
</dbReference>
<dbReference type="FunFam" id="3.30.70.330:FF:001402">
    <property type="entry name" value="Terminal EAR1-like 1"/>
    <property type="match status" value="1"/>
</dbReference>
<dbReference type="Pfam" id="PF04059">
    <property type="entry name" value="RRM_2"/>
    <property type="match status" value="1"/>
</dbReference>
<dbReference type="SMART" id="SM00360">
    <property type="entry name" value="RRM"/>
    <property type="match status" value="2"/>
</dbReference>
<dbReference type="Pfam" id="PF00076">
    <property type="entry name" value="RRM_1"/>
    <property type="match status" value="1"/>
</dbReference>
<dbReference type="InterPro" id="IPR000504">
    <property type="entry name" value="RRM_dom"/>
</dbReference>
<evidence type="ECO:0000313" key="6">
    <source>
        <dbReference type="Proteomes" id="UP001293593"/>
    </source>
</evidence>
<dbReference type="EMBL" id="JAWXYG010000008">
    <property type="protein sequence ID" value="KAK4264984.1"/>
    <property type="molecule type" value="Genomic_DNA"/>
</dbReference>
<feature type="region of interest" description="Disordered" evidence="3">
    <location>
        <begin position="586"/>
        <end position="671"/>
    </location>
</feature>
<protein>
    <recommendedName>
        <fullName evidence="4">RRM domain-containing protein</fullName>
    </recommendedName>
</protein>
<evidence type="ECO:0000256" key="1">
    <source>
        <dbReference type="ARBA" id="ARBA00022884"/>
    </source>
</evidence>
<name>A0AAE1MH13_9FABA</name>
<dbReference type="CDD" id="cd12530">
    <property type="entry name" value="RRM3_EAR1_like"/>
    <property type="match status" value="1"/>
</dbReference>
<dbReference type="PROSITE" id="PS50102">
    <property type="entry name" value="RRM"/>
    <property type="match status" value="2"/>
</dbReference>
<keyword evidence="1 2" id="KW-0694">RNA-binding</keyword>
<dbReference type="InterPro" id="IPR034458">
    <property type="entry name" value="EAR1-like_RRM3"/>
</dbReference>
<organism evidence="5 6">
    <name type="scientific">Acacia crassicarpa</name>
    <name type="common">northern wattle</name>
    <dbReference type="NCBI Taxonomy" id="499986"/>
    <lineage>
        <taxon>Eukaryota</taxon>
        <taxon>Viridiplantae</taxon>
        <taxon>Streptophyta</taxon>
        <taxon>Embryophyta</taxon>
        <taxon>Tracheophyta</taxon>
        <taxon>Spermatophyta</taxon>
        <taxon>Magnoliopsida</taxon>
        <taxon>eudicotyledons</taxon>
        <taxon>Gunneridae</taxon>
        <taxon>Pentapetalae</taxon>
        <taxon>rosids</taxon>
        <taxon>fabids</taxon>
        <taxon>Fabales</taxon>
        <taxon>Fabaceae</taxon>
        <taxon>Caesalpinioideae</taxon>
        <taxon>mimosoid clade</taxon>
        <taxon>Acacieae</taxon>
        <taxon>Acacia</taxon>
    </lineage>
</organism>
<comment type="caution">
    <text evidence="5">The sequence shown here is derived from an EMBL/GenBank/DDBJ whole genome shotgun (WGS) entry which is preliminary data.</text>
</comment>
<dbReference type="GO" id="GO:0003723">
    <property type="term" value="F:RNA binding"/>
    <property type="evidence" value="ECO:0007669"/>
    <property type="project" value="UniProtKB-UniRule"/>
</dbReference>
<proteinExistence type="predicted"/>
<evidence type="ECO:0000256" key="2">
    <source>
        <dbReference type="PROSITE-ProRule" id="PRU00176"/>
    </source>
</evidence>
<dbReference type="InterPro" id="IPR012677">
    <property type="entry name" value="Nucleotide-bd_a/b_plait_sf"/>
</dbReference>
<feature type="region of interest" description="Disordered" evidence="3">
    <location>
        <begin position="406"/>
        <end position="425"/>
    </location>
</feature>
<evidence type="ECO:0000259" key="4">
    <source>
        <dbReference type="PROSITE" id="PS50102"/>
    </source>
</evidence>
<dbReference type="Gene3D" id="3.30.70.330">
    <property type="match status" value="1"/>
</dbReference>
<keyword evidence="6" id="KW-1185">Reference proteome</keyword>
<dbReference type="Proteomes" id="UP001293593">
    <property type="component" value="Unassembled WGS sequence"/>
</dbReference>
<feature type="domain" description="RRM" evidence="4">
    <location>
        <begin position="222"/>
        <end position="295"/>
    </location>
</feature>
<dbReference type="AlphaFoldDB" id="A0AAE1MH13"/>